<sequence length="499" mass="56171">MFDRFRESWAAPLGSVLLDEMAQHLLPRYLYRPTTVQATTASSPDESTIWLPADLDRPRPPQIAQLHQTNEPELNNMPYKVLAPRTTSRSASESTPKLTRQPKIACDACRSRKTANFLLEIPEENIVQVLHDAQAAPDLESYLAKARAIITITATTTITIVMESFIQAESAIPITNDQHHAELFERFQGWTFAERVREVTSWIWDFGFDIQRIVNRDTTERRWICKLCIIQRRPSIKPITDSGLQNATGHLYTHHRILAPDGKTKSREEKLSSGTSNRARSIAYFMHLNPEKPSEQAAINKAIQSFDRKRFQRLLVEWIVKENLPFSIAEHEGLRALFEYLNPQIAIQQANLTRPMIKIKILNEFNRHQDTVIATYDFSKLRRWSGGYSVDTAFNNFGTSGSACLEGVTQDGGAFSHCIQRAAGSGGGDICTMGHDGPFTHVELKVECADRHIDVPRFAKGWNMPVANRIVDDDRQMEEGGMEGGVAGIGSLRSVAGRS</sequence>
<comment type="caution">
    <text evidence="6">The sequence shown here is derived from an EMBL/GenBank/DDBJ whole genome shotgun (WGS) entry which is preliminary data.</text>
</comment>
<accession>A0AAW0QZJ1</accession>
<gene>
    <name evidence="6" type="ORF">PG999_004493</name>
</gene>
<proteinExistence type="predicted"/>
<dbReference type="InterPro" id="IPR052035">
    <property type="entry name" value="ZnF_BED_domain_contain"/>
</dbReference>
<dbReference type="GO" id="GO:0008270">
    <property type="term" value="F:zinc ion binding"/>
    <property type="evidence" value="ECO:0007669"/>
    <property type="project" value="UniProtKB-KW"/>
</dbReference>
<dbReference type="PANTHER" id="PTHR46481:SF10">
    <property type="entry name" value="ZINC FINGER BED DOMAIN-CONTAINING PROTEIN 39"/>
    <property type="match status" value="1"/>
</dbReference>
<dbReference type="AlphaFoldDB" id="A0AAW0QZJ1"/>
<dbReference type="SUPFAM" id="SSF140996">
    <property type="entry name" value="Hermes dimerisation domain"/>
    <property type="match status" value="1"/>
</dbReference>
<reference evidence="6 7" key="1">
    <citation type="submission" date="2023-01" db="EMBL/GenBank/DDBJ databases">
        <title>Analysis of 21 Apiospora genomes using comparative genomics revels a genus with tremendous synthesis potential of carbohydrate active enzymes and secondary metabolites.</title>
        <authorList>
            <person name="Sorensen T."/>
        </authorList>
    </citation>
    <scope>NUCLEOTIDE SEQUENCE [LARGE SCALE GENOMIC DNA]</scope>
    <source>
        <strain evidence="6 7">CBS 117206</strain>
    </source>
</reference>
<dbReference type="Proteomes" id="UP001392437">
    <property type="component" value="Unassembled WGS sequence"/>
</dbReference>
<evidence type="ECO:0000256" key="4">
    <source>
        <dbReference type="ARBA" id="ARBA00022833"/>
    </source>
</evidence>
<organism evidence="6 7">
    <name type="scientific">Apiospora kogelbergensis</name>
    <dbReference type="NCBI Taxonomy" id="1337665"/>
    <lineage>
        <taxon>Eukaryota</taxon>
        <taxon>Fungi</taxon>
        <taxon>Dikarya</taxon>
        <taxon>Ascomycota</taxon>
        <taxon>Pezizomycotina</taxon>
        <taxon>Sordariomycetes</taxon>
        <taxon>Xylariomycetidae</taxon>
        <taxon>Amphisphaeriales</taxon>
        <taxon>Apiosporaceae</taxon>
        <taxon>Apiospora</taxon>
    </lineage>
</organism>
<name>A0AAW0QZJ1_9PEZI</name>
<keyword evidence="3" id="KW-0863">Zinc-finger</keyword>
<dbReference type="PANTHER" id="PTHR46481">
    <property type="entry name" value="ZINC FINGER BED DOMAIN-CONTAINING PROTEIN 4"/>
    <property type="match status" value="1"/>
</dbReference>
<dbReference type="EMBL" id="JAQQWP010000004">
    <property type="protein sequence ID" value="KAK8120373.1"/>
    <property type="molecule type" value="Genomic_DNA"/>
</dbReference>
<keyword evidence="4" id="KW-0862">Zinc</keyword>
<evidence type="ECO:0000256" key="1">
    <source>
        <dbReference type="ARBA" id="ARBA00004123"/>
    </source>
</evidence>
<protein>
    <submittedName>
        <fullName evidence="6">Restless-like transposase</fullName>
    </submittedName>
</protein>
<keyword evidence="2" id="KW-0479">Metal-binding</keyword>
<evidence type="ECO:0000313" key="6">
    <source>
        <dbReference type="EMBL" id="KAK8120373.1"/>
    </source>
</evidence>
<keyword evidence="7" id="KW-1185">Reference proteome</keyword>
<evidence type="ECO:0000256" key="3">
    <source>
        <dbReference type="ARBA" id="ARBA00022771"/>
    </source>
</evidence>
<evidence type="ECO:0000256" key="5">
    <source>
        <dbReference type="ARBA" id="ARBA00023242"/>
    </source>
</evidence>
<evidence type="ECO:0000313" key="7">
    <source>
        <dbReference type="Proteomes" id="UP001392437"/>
    </source>
</evidence>
<dbReference type="GO" id="GO:0005634">
    <property type="term" value="C:nucleus"/>
    <property type="evidence" value="ECO:0007669"/>
    <property type="project" value="UniProtKB-SubCell"/>
</dbReference>
<keyword evidence="5" id="KW-0539">Nucleus</keyword>
<comment type="subcellular location">
    <subcellularLocation>
        <location evidence="1">Nucleus</location>
    </subcellularLocation>
</comment>
<evidence type="ECO:0000256" key="2">
    <source>
        <dbReference type="ARBA" id="ARBA00022723"/>
    </source>
</evidence>